<feature type="domain" description="Vps72/YL1 C-terminal" evidence="3">
    <location>
        <begin position="498"/>
        <end position="527"/>
    </location>
</feature>
<name>A0A9W9A9W2_9AGAR</name>
<sequence>MEEDTLVSRRSRRSTAGNRMQAALAEIAVEDLSKEDAEEDKDFIVETYEEDVFESDFESTDEEEPAAAEHEPVENEEKQARKVARSRLERATAAAHARQKVTFDPTATTEGASTSTPASTSKTKPKRKRRVSLGFTINAQTGEVIAENDQDQDDRNSEANVEDGGDGTAVQRRKRSSKRQTTIKNTTDTVTRYLKSEQQKALQPSRKRSRSNKRPTQAELLARALDTEEGNLVDHRDYLMLEEEKRRTRNKRDQVTVTGPLLRWVSKAEEVEIEIVQEKEKEKEGYTANATSGYADNPNLPNLPSTLSSGRGPGHTPQPFLPASVANSSTSTVPLNSASMTISPTASASSTLIPNSTPSNWPPATSNSSSYPLQYTLSPTTAATVPASMTTNPPSTAAQSSQYPQSTQFSAPLGFQLPPTSTPPTASGSGPIPEPEIKKYKTVKVAKSYLVHELNQDEEDNSKPSWEETMEAMFGNHVKWGGMKVYTVKNRPLTRYIPTCPITGLPAKYLDPRTGVPFANIRAYNTLKKLRREFLLAQSDSAEPKDDKAVDENEDEAGIEDVWDNELGCYIGDFEGNFVLDEMDVGMGTHGDPMVID</sequence>
<feature type="compositionally biased region" description="Low complexity" evidence="2">
    <location>
        <begin position="105"/>
        <end position="122"/>
    </location>
</feature>
<feature type="region of interest" description="Disordered" evidence="2">
    <location>
        <begin position="49"/>
        <end position="219"/>
    </location>
</feature>
<feature type="compositionally biased region" description="Basic and acidic residues" evidence="2">
    <location>
        <begin position="67"/>
        <end position="90"/>
    </location>
</feature>
<accession>A0A9W9A9W2</accession>
<evidence type="ECO:0000259" key="3">
    <source>
        <dbReference type="SMART" id="SM00993"/>
    </source>
</evidence>
<dbReference type="PANTHER" id="PTHR13275:SF4">
    <property type="entry name" value="VACUOLAR PROTEIN SORTING-ASSOCIATED PROTEIN 72 HOMOLOG"/>
    <property type="match status" value="1"/>
</dbReference>
<feature type="region of interest" description="Disordered" evidence="2">
    <location>
        <begin position="280"/>
        <end position="369"/>
    </location>
</feature>
<dbReference type="Proteomes" id="UP001150238">
    <property type="component" value="Unassembled WGS sequence"/>
</dbReference>
<comment type="caution">
    <text evidence="4">The sequence shown here is derived from an EMBL/GenBank/DDBJ whole genome shotgun (WGS) entry which is preliminary data.</text>
</comment>
<feature type="compositionally biased region" description="Acidic residues" evidence="2">
    <location>
        <begin position="49"/>
        <end position="66"/>
    </location>
</feature>
<evidence type="ECO:0000256" key="2">
    <source>
        <dbReference type="SAM" id="MobiDB-lite"/>
    </source>
</evidence>
<gene>
    <name evidence="4" type="ORF">C8J55DRAFT_606575</name>
</gene>
<feature type="compositionally biased region" description="Polar residues" evidence="2">
    <location>
        <begin position="325"/>
        <end position="369"/>
    </location>
</feature>
<dbReference type="AlphaFoldDB" id="A0A9W9A9W2"/>
<dbReference type="InterPro" id="IPR013272">
    <property type="entry name" value="Vps72/YL1_C"/>
</dbReference>
<feature type="region of interest" description="Disordered" evidence="2">
    <location>
        <begin position="384"/>
        <end position="435"/>
    </location>
</feature>
<organism evidence="4 5">
    <name type="scientific">Lentinula lateritia</name>
    <dbReference type="NCBI Taxonomy" id="40482"/>
    <lineage>
        <taxon>Eukaryota</taxon>
        <taxon>Fungi</taxon>
        <taxon>Dikarya</taxon>
        <taxon>Basidiomycota</taxon>
        <taxon>Agaricomycotina</taxon>
        <taxon>Agaricomycetes</taxon>
        <taxon>Agaricomycetidae</taxon>
        <taxon>Agaricales</taxon>
        <taxon>Marasmiineae</taxon>
        <taxon>Omphalotaceae</taxon>
        <taxon>Lentinula</taxon>
    </lineage>
</organism>
<dbReference type="GO" id="GO:0005634">
    <property type="term" value="C:nucleus"/>
    <property type="evidence" value="ECO:0007669"/>
    <property type="project" value="TreeGrafter"/>
</dbReference>
<evidence type="ECO:0000313" key="4">
    <source>
        <dbReference type="EMBL" id="KAJ4477846.1"/>
    </source>
</evidence>
<feature type="compositionally biased region" description="Polar residues" evidence="2">
    <location>
        <begin position="384"/>
        <end position="410"/>
    </location>
</feature>
<feature type="compositionally biased region" description="Polar residues" evidence="2">
    <location>
        <begin position="179"/>
        <end position="190"/>
    </location>
</feature>
<dbReference type="PANTHER" id="PTHR13275">
    <property type="entry name" value="YL-1 PROTEIN TRANSCRIPTION FACTOR-LIKE 1"/>
    <property type="match status" value="1"/>
</dbReference>
<proteinExistence type="inferred from homology"/>
<reference evidence="4" key="1">
    <citation type="submission" date="2022-08" db="EMBL/GenBank/DDBJ databases">
        <authorList>
            <consortium name="DOE Joint Genome Institute"/>
            <person name="Min B."/>
            <person name="Riley R."/>
            <person name="Sierra-Patev S."/>
            <person name="Naranjo-Ortiz M."/>
            <person name="Looney B."/>
            <person name="Konkel Z."/>
            <person name="Slot J.C."/>
            <person name="Sakamoto Y."/>
            <person name="Steenwyk J.L."/>
            <person name="Rokas A."/>
            <person name="Carro J."/>
            <person name="Camarero S."/>
            <person name="Ferreira P."/>
            <person name="Molpeceres G."/>
            <person name="Ruiz-Duenas F.J."/>
            <person name="Serrano A."/>
            <person name="Henrissat B."/>
            <person name="Drula E."/>
            <person name="Hughes K.W."/>
            <person name="Mata J.L."/>
            <person name="Ishikawa N.K."/>
            <person name="Vargas-Isla R."/>
            <person name="Ushijima S."/>
            <person name="Smith C.A."/>
            <person name="Ahrendt S."/>
            <person name="Andreopoulos W."/>
            <person name="He G."/>
            <person name="Labutti K."/>
            <person name="Lipzen A."/>
            <person name="Ng V."/>
            <person name="Sandor L."/>
            <person name="Barry K."/>
            <person name="Martinez A.T."/>
            <person name="Xiao Y."/>
            <person name="Gibbons J.G."/>
            <person name="Terashima K."/>
            <person name="Hibbett D.S."/>
            <person name="Grigoriev I.V."/>
        </authorList>
    </citation>
    <scope>NUCLEOTIDE SEQUENCE</scope>
    <source>
        <strain evidence="4">Sp2 HRB7682 ss15</strain>
    </source>
</reference>
<feature type="compositionally biased region" description="Polar residues" evidence="2">
    <location>
        <begin position="288"/>
        <end position="309"/>
    </location>
</feature>
<evidence type="ECO:0000313" key="5">
    <source>
        <dbReference type="Proteomes" id="UP001150238"/>
    </source>
</evidence>
<reference evidence="4" key="2">
    <citation type="journal article" date="2023" name="Proc. Natl. Acad. Sci. U.S.A.">
        <title>A global phylogenomic analysis of the shiitake genus Lentinula.</title>
        <authorList>
            <person name="Sierra-Patev S."/>
            <person name="Min B."/>
            <person name="Naranjo-Ortiz M."/>
            <person name="Looney B."/>
            <person name="Konkel Z."/>
            <person name="Slot J.C."/>
            <person name="Sakamoto Y."/>
            <person name="Steenwyk J.L."/>
            <person name="Rokas A."/>
            <person name="Carro J."/>
            <person name="Camarero S."/>
            <person name="Ferreira P."/>
            <person name="Molpeceres G."/>
            <person name="Ruiz-Duenas F.J."/>
            <person name="Serrano A."/>
            <person name="Henrissat B."/>
            <person name="Drula E."/>
            <person name="Hughes K.W."/>
            <person name="Mata J.L."/>
            <person name="Ishikawa N.K."/>
            <person name="Vargas-Isla R."/>
            <person name="Ushijima S."/>
            <person name="Smith C.A."/>
            <person name="Donoghue J."/>
            <person name="Ahrendt S."/>
            <person name="Andreopoulos W."/>
            <person name="He G."/>
            <person name="LaButti K."/>
            <person name="Lipzen A."/>
            <person name="Ng V."/>
            <person name="Riley R."/>
            <person name="Sandor L."/>
            <person name="Barry K."/>
            <person name="Martinez A.T."/>
            <person name="Xiao Y."/>
            <person name="Gibbons J.G."/>
            <person name="Terashima K."/>
            <person name="Grigoriev I.V."/>
            <person name="Hibbett D."/>
        </authorList>
    </citation>
    <scope>NUCLEOTIDE SEQUENCE</scope>
    <source>
        <strain evidence="4">Sp2 HRB7682 ss15</strain>
    </source>
</reference>
<dbReference type="SMART" id="SM00993">
    <property type="entry name" value="YL1_C"/>
    <property type="match status" value="1"/>
</dbReference>
<comment type="similarity">
    <text evidence="1">Belongs to the VPS72/YL1 family.</text>
</comment>
<protein>
    <submittedName>
        <fullName evidence="4">YL1 nuclear protein-domain-containing protein</fullName>
    </submittedName>
</protein>
<dbReference type="InterPro" id="IPR046757">
    <property type="entry name" value="YL1_N"/>
</dbReference>
<dbReference type="EMBL" id="JANVFS010000018">
    <property type="protein sequence ID" value="KAJ4477846.1"/>
    <property type="molecule type" value="Genomic_DNA"/>
</dbReference>
<dbReference type="Pfam" id="PF08265">
    <property type="entry name" value="YL1_C"/>
    <property type="match status" value="1"/>
</dbReference>
<dbReference type="Pfam" id="PF05764">
    <property type="entry name" value="YL1"/>
    <property type="match status" value="1"/>
</dbReference>
<evidence type="ECO:0000256" key="1">
    <source>
        <dbReference type="ARBA" id="ARBA00006832"/>
    </source>
</evidence>